<dbReference type="KEGG" id="afr:AFE_1144"/>
<gene>
    <name evidence="1" type="ordered locus">AFE_1144</name>
</gene>
<protein>
    <submittedName>
        <fullName evidence="1">Dihydroorotate dehydrogenase domain protein, putative</fullName>
    </submittedName>
</protein>
<sequence>MGTFVISDERISDAVRGNLEVLRRYLPDMDDGQIVETALLRMQMQVVASTPNTTGRYRNILEVFQDFGI</sequence>
<proteinExistence type="predicted"/>
<evidence type="ECO:0000313" key="1">
    <source>
        <dbReference type="EMBL" id="ACK79786.1"/>
    </source>
</evidence>
<dbReference type="PaxDb" id="243159-AFE_1144"/>
<keyword evidence="2" id="KW-1185">Reference proteome</keyword>
<dbReference type="EMBL" id="CP001219">
    <property type="protein sequence ID" value="ACK79786.1"/>
    <property type="molecule type" value="Genomic_DNA"/>
</dbReference>
<name>B7J892_ACIF2</name>
<accession>B7J892</accession>
<organism evidence="1 2">
    <name type="scientific">Acidithiobacillus ferrooxidans (strain ATCC 23270 / DSM 14882 / CIP 104768 / NCIMB 8455)</name>
    <name type="common">Ferrobacillus ferrooxidans (strain ATCC 23270)</name>
    <dbReference type="NCBI Taxonomy" id="243159"/>
    <lineage>
        <taxon>Bacteria</taxon>
        <taxon>Pseudomonadati</taxon>
        <taxon>Pseudomonadota</taxon>
        <taxon>Acidithiobacillia</taxon>
        <taxon>Acidithiobacillales</taxon>
        <taxon>Acidithiobacillaceae</taxon>
        <taxon>Acidithiobacillus</taxon>
    </lineage>
</organism>
<dbReference type="AlphaFoldDB" id="B7J892"/>
<dbReference type="Proteomes" id="UP000001362">
    <property type="component" value="Chromosome"/>
</dbReference>
<dbReference type="STRING" id="243159.AFE_1144"/>
<dbReference type="HOGENOM" id="CLU_2766444_0_0_6"/>
<reference evidence="1 2" key="1">
    <citation type="journal article" date="2008" name="BMC Genomics">
        <title>Acidithiobacillus ferrooxidans metabolism: from genome sequence to industrial applications.</title>
        <authorList>
            <person name="Valdes J."/>
            <person name="Pedroso I."/>
            <person name="Quatrini R."/>
            <person name="Dodson R.J."/>
            <person name="Tettelin H."/>
            <person name="Blake R.II."/>
            <person name="Eisen J.A."/>
            <person name="Holmes D.S."/>
        </authorList>
    </citation>
    <scope>NUCLEOTIDE SEQUENCE [LARGE SCALE GENOMIC DNA]</scope>
    <source>
        <strain evidence="2">ATCC 23270 / DSM 14882 / CIP 104768 / NCIMB 8455</strain>
    </source>
</reference>
<evidence type="ECO:0000313" key="2">
    <source>
        <dbReference type="Proteomes" id="UP000001362"/>
    </source>
</evidence>